<protein>
    <submittedName>
        <fullName evidence="2">Uncharacterized protein</fullName>
    </submittedName>
</protein>
<dbReference type="PANTHER" id="PTHR34537">
    <property type="entry name" value="OS08G0459300 PROTEIN"/>
    <property type="match status" value="1"/>
</dbReference>
<proteinExistence type="predicted"/>
<feature type="region of interest" description="Disordered" evidence="1">
    <location>
        <begin position="46"/>
        <end position="74"/>
    </location>
</feature>
<evidence type="ECO:0000313" key="2">
    <source>
        <dbReference type="EMBL" id="OWM84106.1"/>
    </source>
</evidence>
<comment type="caution">
    <text evidence="2">The sequence shown here is derived from an EMBL/GenBank/DDBJ whole genome shotgun (WGS) entry which is preliminary data.</text>
</comment>
<reference evidence="3" key="1">
    <citation type="journal article" date="2017" name="Plant J.">
        <title>The pomegranate (Punica granatum L.) genome and the genomics of punicalagin biosynthesis.</title>
        <authorList>
            <person name="Qin G."/>
            <person name="Xu C."/>
            <person name="Ming R."/>
            <person name="Tang H."/>
            <person name="Guyot R."/>
            <person name="Kramer E.M."/>
            <person name="Hu Y."/>
            <person name="Yi X."/>
            <person name="Qi Y."/>
            <person name="Xu X."/>
            <person name="Gao Z."/>
            <person name="Pan H."/>
            <person name="Jian J."/>
            <person name="Tian Y."/>
            <person name="Yue Z."/>
            <person name="Xu Y."/>
        </authorList>
    </citation>
    <scope>NUCLEOTIDE SEQUENCE [LARGE SCALE GENOMIC DNA]</scope>
    <source>
        <strain evidence="3">cv. Dabenzi</strain>
    </source>
</reference>
<dbReference type="EMBL" id="MTKT01001802">
    <property type="protein sequence ID" value="OWM84106.1"/>
    <property type="molecule type" value="Genomic_DNA"/>
</dbReference>
<dbReference type="Proteomes" id="UP000197138">
    <property type="component" value="Unassembled WGS sequence"/>
</dbReference>
<accession>A0A218XH98</accession>
<evidence type="ECO:0000313" key="3">
    <source>
        <dbReference type="Proteomes" id="UP000197138"/>
    </source>
</evidence>
<evidence type="ECO:0000256" key="1">
    <source>
        <dbReference type="SAM" id="MobiDB-lite"/>
    </source>
</evidence>
<organism evidence="2 3">
    <name type="scientific">Punica granatum</name>
    <name type="common">Pomegranate</name>
    <dbReference type="NCBI Taxonomy" id="22663"/>
    <lineage>
        <taxon>Eukaryota</taxon>
        <taxon>Viridiplantae</taxon>
        <taxon>Streptophyta</taxon>
        <taxon>Embryophyta</taxon>
        <taxon>Tracheophyta</taxon>
        <taxon>Spermatophyta</taxon>
        <taxon>Magnoliopsida</taxon>
        <taxon>eudicotyledons</taxon>
        <taxon>Gunneridae</taxon>
        <taxon>Pentapetalae</taxon>
        <taxon>rosids</taxon>
        <taxon>malvids</taxon>
        <taxon>Myrtales</taxon>
        <taxon>Lythraceae</taxon>
        <taxon>Punica</taxon>
    </lineage>
</organism>
<dbReference type="AlphaFoldDB" id="A0A218XH98"/>
<gene>
    <name evidence="2" type="ORF">CDL15_Pgr009353</name>
</gene>
<dbReference type="PANTHER" id="PTHR34537:SF1">
    <property type="entry name" value="OS08G0459300 PROTEIN"/>
    <property type="match status" value="1"/>
</dbReference>
<name>A0A218XH98_PUNGR</name>
<sequence>MAKARNLAMNFWRSRGTTRDGNDAFRMSEPLGWSERLPEKSLCETTEQTRTKQTFALSRTQKRQKEEEEEAAADNWEVRINNGARRTVAPHVKVANNPADQLVDVLNKNRTAHKASSLYNNAGLACIALQYIKAYEGDCGAVGGADAKKPADSEFAATFTPNCGVQVSSLSQITGRLLGCQTKYVKPSEAFSEILMKNEKSINIVTDKNHTEVGAAVSGSDGGSPYFWCVLFSNGKANSSFTFEGGEPRISTPGCFSGANDECSGTHRSQTLYLWPYVAAALVTVGYGLGL</sequence>